<dbReference type="CDD" id="cd02440">
    <property type="entry name" value="AdoMet_MTases"/>
    <property type="match status" value="1"/>
</dbReference>
<sequence>MRLDVALVSQKQIKTRTLAQDYIKEGCILINGKVMKKPSYDVKDGDVIEVLERTHSFASRGGIKLYEAIQAFSVDLHDKVVLDVGASTGGFSDVCLQLGAKHVYAVDVGHDQLAQYLREDKRISNMEGINAKNLESSMFDLPINFICMDVSFISIKQILESVCSVATRPFVCVLLIKPQFEVGKAHLNKQGIVKNKKVHKKLLKDYIDFFSSLDLHVNDLCKSSVTGRGGNQEYLVYLKSEGSSKGIDIDKIVS</sequence>
<evidence type="ECO:0000256" key="2">
    <source>
        <dbReference type="ARBA" id="ARBA00029460"/>
    </source>
</evidence>
<comment type="caution">
    <text evidence="5">The sequence shown here is derived from an EMBL/GenBank/DDBJ whole genome shotgun (WGS) entry which is preliminary data.</text>
</comment>
<accession>A0ABU0E8N2</accession>
<evidence type="ECO:0000259" key="4">
    <source>
        <dbReference type="SMART" id="SM00363"/>
    </source>
</evidence>
<dbReference type="SMART" id="SM00363">
    <property type="entry name" value="S4"/>
    <property type="match status" value="1"/>
</dbReference>
<feature type="domain" description="RNA-binding S4" evidence="4">
    <location>
        <begin position="1"/>
        <end position="63"/>
    </location>
</feature>
<comment type="similarity">
    <text evidence="2">Belongs to the TlyA family.</text>
</comment>
<organism evidence="5 6">
    <name type="scientific">Breznakia pachnodae</name>
    <dbReference type="NCBI Taxonomy" id="265178"/>
    <lineage>
        <taxon>Bacteria</taxon>
        <taxon>Bacillati</taxon>
        <taxon>Bacillota</taxon>
        <taxon>Erysipelotrichia</taxon>
        <taxon>Erysipelotrichales</taxon>
        <taxon>Erysipelotrichaceae</taxon>
        <taxon>Breznakia</taxon>
    </lineage>
</organism>
<name>A0ABU0E8N2_9FIRM</name>
<reference evidence="5 6" key="1">
    <citation type="submission" date="2023-07" db="EMBL/GenBank/DDBJ databases">
        <title>Genomic Encyclopedia of Type Strains, Phase IV (KMG-IV): sequencing the most valuable type-strain genomes for metagenomic binning, comparative biology and taxonomic classification.</title>
        <authorList>
            <person name="Goeker M."/>
        </authorList>
    </citation>
    <scope>NUCLEOTIDE SEQUENCE [LARGE SCALE GENOMIC DNA]</scope>
    <source>
        <strain evidence="5 6">DSM 16784</strain>
    </source>
</reference>
<dbReference type="InterPro" id="IPR004538">
    <property type="entry name" value="Hemolysin_A/TlyA"/>
</dbReference>
<dbReference type="Gene3D" id="3.40.50.150">
    <property type="entry name" value="Vaccinia Virus protein VP39"/>
    <property type="match status" value="1"/>
</dbReference>
<dbReference type="Proteomes" id="UP001230220">
    <property type="component" value="Unassembled WGS sequence"/>
</dbReference>
<dbReference type="RefSeq" id="WP_307410951.1">
    <property type="nucleotide sequence ID" value="NZ_JAUSUR010000008.1"/>
</dbReference>
<protein>
    <submittedName>
        <fullName evidence="5">23S rRNA (Cytidine1920-2'-O)/16S rRNA (Cytidine1409-2'-O)-methyltransferase</fullName>
        <ecNumber evidence="5">2.1.1.226</ecNumber>
        <ecNumber evidence="5">2.1.1.227</ecNumber>
    </submittedName>
</protein>
<dbReference type="NCBIfam" id="TIGR00478">
    <property type="entry name" value="tly"/>
    <property type="match status" value="1"/>
</dbReference>
<dbReference type="InterPro" id="IPR047048">
    <property type="entry name" value="TlyA"/>
</dbReference>
<keyword evidence="6" id="KW-1185">Reference proteome</keyword>
<evidence type="ECO:0000313" key="6">
    <source>
        <dbReference type="Proteomes" id="UP001230220"/>
    </source>
</evidence>
<dbReference type="Gene3D" id="3.10.290.10">
    <property type="entry name" value="RNA-binding S4 domain"/>
    <property type="match status" value="1"/>
</dbReference>
<keyword evidence="5" id="KW-0489">Methyltransferase</keyword>
<dbReference type="InterPro" id="IPR002877">
    <property type="entry name" value="RNA_MeTrfase_FtsJ_dom"/>
</dbReference>
<dbReference type="InterPro" id="IPR036986">
    <property type="entry name" value="S4_RNA-bd_sf"/>
</dbReference>
<evidence type="ECO:0000256" key="3">
    <source>
        <dbReference type="PROSITE-ProRule" id="PRU00182"/>
    </source>
</evidence>
<keyword evidence="1 3" id="KW-0694">RNA-binding</keyword>
<dbReference type="CDD" id="cd00165">
    <property type="entry name" value="S4"/>
    <property type="match status" value="1"/>
</dbReference>
<dbReference type="PIRSF" id="PIRSF005578">
    <property type="entry name" value="TlyA"/>
    <property type="match status" value="1"/>
</dbReference>
<proteinExistence type="inferred from homology"/>
<dbReference type="Pfam" id="PF01728">
    <property type="entry name" value="FtsJ"/>
    <property type="match status" value="1"/>
</dbReference>
<dbReference type="GO" id="GO:0008168">
    <property type="term" value="F:methyltransferase activity"/>
    <property type="evidence" value="ECO:0007669"/>
    <property type="project" value="UniProtKB-KW"/>
</dbReference>
<dbReference type="EC" id="2.1.1.226" evidence="5"/>
<dbReference type="EC" id="2.1.1.227" evidence="5"/>
<dbReference type="SUPFAM" id="SSF55174">
    <property type="entry name" value="Alpha-L RNA-binding motif"/>
    <property type="match status" value="1"/>
</dbReference>
<dbReference type="InterPro" id="IPR002942">
    <property type="entry name" value="S4_RNA-bd"/>
</dbReference>
<dbReference type="SUPFAM" id="SSF53335">
    <property type="entry name" value="S-adenosyl-L-methionine-dependent methyltransferases"/>
    <property type="match status" value="1"/>
</dbReference>
<dbReference type="InterPro" id="IPR029063">
    <property type="entry name" value="SAM-dependent_MTases_sf"/>
</dbReference>
<dbReference type="PROSITE" id="PS50889">
    <property type="entry name" value="S4"/>
    <property type="match status" value="1"/>
</dbReference>
<evidence type="ECO:0000256" key="1">
    <source>
        <dbReference type="ARBA" id="ARBA00022884"/>
    </source>
</evidence>
<keyword evidence="5" id="KW-0808">Transferase</keyword>
<dbReference type="EMBL" id="JAUSUR010000008">
    <property type="protein sequence ID" value="MDQ0362840.1"/>
    <property type="molecule type" value="Genomic_DNA"/>
</dbReference>
<gene>
    <name evidence="5" type="ORF">J2S15_003601</name>
</gene>
<dbReference type="Pfam" id="PF01479">
    <property type="entry name" value="S4"/>
    <property type="match status" value="1"/>
</dbReference>
<dbReference type="GO" id="GO:0032259">
    <property type="term" value="P:methylation"/>
    <property type="evidence" value="ECO:0007669"/>
    <property type="project" value="UniProtKB-KW"/>
</dbReference>
<dbReference type="PANTHER" id="PTHR32319:SF0">
    <property type="entry name" value="BACTERIAL HEMOLYSIN-LIKE PROTEIN"/>
    <property type="match status" value="1"/>
</dbReference>
<dbReference type="PANTHER" id="PTHR32319">
    <property type="entry name" value="BACTERIAL HEMOLYSIN-LIKE PROTEIN"/>
    <property type="match status" value="1"/>
</dbReference>
<evidence type="ECO:0000313" key="5">
    <source>
        <dbReference type="EMBL" id="MDQ0362840.1"/>
    </source>
</evidence>